<feature type="transmembrane region" description="Helical" evidence="1">
    <location>
        <begin position="204"/>
        <end position="225"/>
    </location>
</feature>
<feature type="transmembrane region" description="Helical" evidence="1">
    <location>
        <begin position="102"/>
        <end position="120"/>
    </location>
</feature>
<proteinExistence type="predicted"/>
<dbReference type="AlphaFoldDB" id="A0A348WHS2"/>
<sequence>MIALDLPEPLLLALRWLLLIGPLFLVFVMAFLRTTTTRQKIGGLFAFLYGVPIIFITHSMAVHFGWWRYGWDALMLGGLPVDIILGGAILFGPGLYFTFPRLGPLLICLPIVLGLHATIFSSLEPLVYAGPFWFGGVLFVFITAHIPAIYLAKWTAEDRRLPMRCALLAIMTGGMIFVILPSLIMHAMGGEWKLLDRQVWTTLFAALFLIPSSVIGLSANQMLYLQGGGTPIPLDPTKRLVRSGIYAYVSNPMQLSAALIWVILGIYLQSIWIAAAAGMAWVFVQGMVRWHHRHDLLKRFPNGWPEYKQNVPEWLPRWKPWIAAPATLTIGEAELWSPLRRATGLRIEIRDGTPRYRPAEEPRVFEGLEARLFALTHVNFAWAVAAHAVLLGLLAAKYVSSLILDPNQVPT</sequence>
<evidence type="ECO:0000313" key="2">
    <source>
        <dbReference type="EMBL" id="HAR54084.1"/>
    </source>
</evidence>
<feature type="transmembrane region" description="Helical" evidence="1">
    <location>
        <begin position="44"/>
        <end position="67"/>
    </location>
</feature>
<organism evidence="2 3">
    <name type="scientific">Roseovarius nubinhibens</name>
    <dbReference type="NCBI Taxonomy" id="314263"/>
    <lineage>
        <taxon>Bacteria</taxon>
        <taxon>Pseudomonadati</taxon>
        <taxon>Pseudomonadota</taxon>
        <taxon>Alphaproteobacteria</taxon>
        <taxon>Rhodobacterales</taxon>
        <taxon>Roseobacteraceae</taxon>
        <taxon>Roseovarius</taxon>
    </lineage>
</organism>
<feature type="transmembrane region" description="Helical" evidence="1">
    <location>
        <begin position="245"/>
        <end position="264"/>
    </location>
</feature>
<dbReference type="Gene3D" id="1.20.120.1630">
    <property type="match status" value="1"/>
</dbReference>
<dbReference type="Proteomes" id="UP000264719">
    <property type="component" value="Unassembled WGS sequence"/>
</dbReference>
<keyword evidence="1" id="KW-0472">Membrane</keyword>
<protein>
    <submittedName>
        <fullName evidence="2">Uncharacterized protein</fullName>
    </submittedName>
</protein>
<dbReference type="RefSeq" id="WP_339851725.1">
    <property type="nucleotide sequence ID" value="NZ_CAXAXR010000002.1"/>
</dbReference>
<feature type="transmembrane region" description="Helical" evidence="1">
    <location>
        <begin position="372"/>
        <end position="396"/>
    </location>
</feature>
<feature type="transmembrane region" description="Helical" evidence="1">
    <location>
        <begin position="12"/>
        <end position="32"/>
    </location>
</feature>
<reference evidence="2 3" key="1">
    <citation type="journal article" date="2018" name="Nat. Biotechnol.">
        <title>A standardized bacterial taxonomy based on genome phylogeny substantially revises the tree of life.</title>
        <authorList>
            <person name="Parks D.H."/>
            <person name="Chuvochina M."/>
            <person name="Waite D.W."/>
            <person name="Rinke C."/>
            <person name="Skarshewski A."/>
            <person name="Chaumeil P.A."/>
            <person name="Hugenholtz P."/>
        </authorList>
    </citation>
    <scope>NUCLEOTIDE SEQUENCE [LARGE SCALE GENOMIC DNA]</scope>
    <source>
        <strain evidence="2">UBA9169</strain>
    </source>
</reference>
<evidence type="ECO:0000256" key="1">
    <source>
        <dbReference type="SAM" id="Phobius"/>
    </source>
</evidence>
<feature type="transmembrane region" description="Helical" evidence="1">
    <location>
        <begin position="132"/>
        <end position="152"/>
    </location>
</feature>
<accession>A0A348WHS2</accession>
<gene>
    <name evidence="2" type="ORF">DCS45_19735</name>
</gene>
<comment type="caution">
    <text evidence="2">The sequence shown here is derived from an EMBL/GenBank/DDBJ whole genome shotgun (WGS) entry which is preliminary data.</text>
</comment>
<feature type="transmembrane region" description="Helical" evidence="1">
    <location>
        <begin position="270"/>
        <end position="290"/>
    </location>
</feature>
<keyword evidence="1" id="KW-1133">Transmembrane helix</keyword>
<feature type="transmembrane region" description="Helical" evidence="1">
    <location>
        <begin position="164"/>
        <end position="184"/>
    </location>
</feature>
<name>A0A348WHS2_9RHOB</name>
<evidence type="ECO:0000313" key="3">
    <source>
        <dbReference type="Proteomes" id="UP000264719"/>
    </source>
</evidence>
<keyword evidence="1" id="KW-0812">Transmembrane</keyword>
<feature type="transmembrane region" description="Helical" evidence="1">
    <location>
        <begin position="73"/>
        <end position="95"/>
    </location>
</feature>
<dbReference type="EMBL" id="DMVW01000188">
    <property type="protein sequence ID" value="HAR54084.1"/>
    <property type="molecule type" value="Genomic_DNA"/>
</dbReference>